<comment type="caution">
    <text evidence="2">The sequence shown here is derived from an EMBL/GenBank/DDBJ whole genome shotgun (WGS) entry which is preliminary data.</text>
</comment>
<dbReference type="AlphaFoldDB" id="A0A5M6IEN9"/>
<keyword evidence="1" id="KW-0732">Signal</keyword>
<feature type="signal peptide" evidence="1">
    <location>
        <begin position="1"/>
        <end position="28"/>
    </location>
</feature>
<organism evidence="2 3">
    <name type="scientific">Roseospira marina</name>
    <dbReference type="NCBI Taxonomy" id="140057"/>
    <lineage>
        <taxon>Bacteria</taxon>
        <taxon>Pseudomonadati</taxon>
        <taxon>Pseudomonadota</taxon>
        <taxon>Alphaproteobacteria</taxon>
        <taxon>Rhodospirillales</taxon>
        <taxon>Rhodospirillaceae</taxon>
        <taxon>Roseospira</taxon>
    </lineage>
</organism>
<dbReference type="OrthoDB" id="8902034at2"/>
<dbReference type="RefSeq" id="WP_150061342.1">
    <property type="nucleotide sequence ID" value="NZ_JACHII010000005.1"/>
</dbReference>
<evidence type="ECO:0000313" key="2">
    <source>
        <dbReference type="EMBL" id="KAA5606741.1"/>
    </source>
</evidence>
<proteinExistence type="predicted"/>
<keyword evidence="3" id="KW-1185">Reference proteome</keyword>
<evidence type="ECO:0000313" key="3">
    <source>
        <dbReference type="Proteomes" id="UP000324065"/>
    </source>
</evidence>
<gene>
    <name evidence="2" type="ORF">F1188_05275</name>
</gene>
<protein>
    <submittedName>
        <fullName evidence="2">Cadmium carbonic anhydrase</fullName>
    </submittedName>
</protein>
<evidence type="ECO:0000256" key="1">
    <source>
        <dbReference type="SAM" id="SignalP"/>
    </source>
</evidence>
<dbReference type="InterPro" id="IPR018883">
    <property type="entry name" value="Delta_CA"/>
</dbReference>
<dbReference type="EMBL" id="VWPJ01000003">
    <property type="protein sequence ID" value="KAA5606741.1"/>
    <property type="molecule type" value="Genomic_DNA"/>
</dbReference>
<reference evidence="2 3" key="1">
    <citation type="submission" date="2019-09" db="EMBL/GenBank/DDBJ databases">
        <title>Genome sequence of Roseospira marina, one of the more divergent members of the non-sulfur purple photosynthetic bacterial family, the Rhodospirillaceae.</title>
        <authorList>
            <person name="Meyer T."/>
            <person name="Kyndt J."/>
        </authorList>
    </citation>
    <scope>NUCLEOTIDE SEQUENCE [LARGE SCALE GENOMIC DNA]</scope>
    <source>
        <strain evidence="2 3">DSM 15113</strain>
    </source>
</reference>
<feature type="chain" id="PRO_5024339551" evidence="1">
    <location>
        <begin position="29"/>
        <end position="268"/>
    </location>
</feature>
<dbReference type="Proteomes" id="UP000324065">
    <property type="component" value="Unassembled WGS sequence"/>
</dbReference>
<name>A0A5M6IEN9_9PROT</name>
<dbReference type="Pfam" id="PF10563">
    <property type="entry name" value="CA_like"/>
    <property type="match status" value="1"/>
</dbReference>
<sequence>MSRVLTGPLRRTAATATLLAGVATPAAADSLCQGFGPQTPRDIASTAGTNPRVFPVAPPASEMTLCNIHFHVNAEHKGPGFSISAGDGEHGGFQCNETGSLTGAELSAPEHGSSECHGVKPGDTIEVHWVHTTCDVTPGPGLTSCVSDTCRNPQLRVEAQVFLVVNDPTALDFADFVYGGHVVEGRSQAKALPTGTGAPVQFLGSTTGPTYTDEACSPMEVTWNVRPSCAKVNIVSLNAWCGGNVFEEDHAHGVRHLVTAPDLLSEIH</sequence>
<accession>A0A5M6IEN9</accession>